<organism evidence="1 2">
    <name type="scientific">Erwinia typographi</name>
    <dbReference type="NCBI Taxonomy" id="371042"/>
    <lineage>
        <taxon>Bacteria</taxon>
        <taxon>Pseudomonadati</taxon>
        <taxon>Pseudomonadota</taxon>
        <taxon>Gammaproteobacteria</taxon>
        <taxon>Enterobacterales</taxon>
        <taxon>Erwiniaceae</taxon>
        <taxon>Erwinia</taxon>
    </lineage>
</organism>
<dbReference type="AlphaFoldDB" id="A0A0A3YHD1"/>
<dbReference type="EMBL" id="JRUQ01000123">
    <property type="protein sequence ID" value="KGT86005.1"/>
    <property type="molecule type" value="Genomic_DNA"/>
</dbReference>
<dbReference type="RefSeq" id="WP_034899985.1">
    <property type="nucleotide sequence ID" value="NZ_JRUQ01000123.1"/>
</dbReference>
<comment type="caution">
    <text evidence="1">The sequence shown here is derived from an EMBL/GenBank/DDBJ whole genome shotgun (WGS) entry which is preliminary data.</text>
</comment>
<gene>
    <name evidence="1" type="ORF">NG99_27175</name>
</gene>
<evidence type="ECO:0000313" key="1">
    <source>
        <dbReference type="EMBL" id="KGT86005.1"/>
    </source>
</evidence>
<sequence length="67" mass="7643">MKIQFQTNNGFPLLTVADERVLEFLNISAVCRFLKVPRSSFMMDVDQNGIEKAISDAQLKLRKKNAI</sequence>
<proteinExistence type="predicted"/>
<keyword evidence="2" id="KW-1185">Reference proteome</keyword>
<reference evidence="1 2" key="1">
    <citation type="submission" date="2014-10" db="EMBL/GenBank/DDBJ databases">
        <title>Genome sequence of Erwinia typographi M043b.</title>
        <authorList>
            <person name="Chan K.-G."/>
            <person name="Tan W.-S."/>
        </authorList>
    </citation>
    <scope>NUCLEOTIDE SEQUENCE [LARGE SCALE GENOMIC DNA]</scope>
    <source>
        <strain evidence="1 2">M043b</strain>
    </source>
</reference>
<name>A0A0A3YHD1_9GAMM</name>
<evidence type="ECO:0000313" key="2">
    <source>
        <dbReference type="Proteomes" id="UP000030351"/>
    </source>
</evidence>
<protein>
    <submittedName>
        <fullName evidence="1">Uncharacterized protein</fullName>
    </submittedName>
</protein>
<dbReference type="Proteomes" id="UP000030351">
    <property type="component" value="Unassembled WGS sequence"/>
</dbReference>
<dbReference type="OrthoDB" id="6637382at2"/>
<accession>A0A0A3YHD1</accession>